<proteinExistence type="inferred from homology"/>
<evidence type="ECO:0000256" key="1">
    <source>
        <dbReference type="ARBA" id="ARBA00008721"/>
    </source>
</evidence>
<dbReference type="GO" id="GO:0008237">
    <property type="term" value="F:metallopeptidase activity"/>
    <property type="evidence" value="ECO:0007669"/>
    <property type="project" value="InterPro"/>
</dbReference>
<keyword evidence="4" id="KW-1185">Reference proteome</keyword>
<dbReference type="Proteomes" id="UP000070700">
    <property type="component" value="Unassembled WGS sequence"/>
</dbReference>
<dbReference type="Pfam" id="PF05572">
    <property type="entry name" value="Peptidase_M43"/>
    <property type="match status" value="1"/>
</dbReference>
<name>A0A132B662_MOLSC</name>
<dbReference type="SUPFAM" id="SSF55486">
    <property type="entry name" value="Metalloproteases ('zincins'), catalytic domain"/>
    <property type="match status" value="1"/>
</dbReference>
<organism evidence="3 4">
    <name type="scientific">Mollisia scopiformis</name>
    <name type="common">Conifer needle endophyte fungus</name>
    <name type="synonym">Phialocephala scopiformis</name>
    <dbReference type="NCBI Taxonomy" id="149040"/>
    <lineage>
        <taxon>Eukaryota</taxon>
        <taxon>Fungi</taxon>
        <taxon>Dikarya</taxon>
        <taxon>Ascomycota</taxon>
        <taxon>Pezizomycotina</taxon>
        <taxon>Leotiomycetes</taxon>
        <taxon>Helotiales</taxon>
        <taxon>Mollisiaceae</taxon>
        <taxon>Mollisia</taxon>
    </lineage>
</organism>
<evidence type="ECO:0000313" key="4">
    <source>
        <dbReference type="Proteomes" id="UP000070700"/>
    </source>
</evidence>
<dbReference type="Gene3D" id="3.40.390.10">
    <property type="entry name" value="Collagenase (Catalytic Domain)"/>
    <property type="match status" value="1"/>
</dbReference>
<accession>A0A132B662</accession>
<dbReference type="InterPro" id="IPR024079">
    <property type="entry name" value="MetalloPept_cat_dom_sf"/>
</dbReference>
<evidence type="ECO:0000313" key="3">
    <source>
        <dbReference type="EMBL" id="KUJ07743.1"/>
    </source>
</evidence>
<reference evidence="3 4" key="1">
    <citation type="submission" date="2015-10" db="EMBL/GenBank/DDBJ databases">
        <title>Full genome of DAOMC 229536 Phialocephala scopiformis, a fungal endophyte of spruce producing the potent anti-insectan compound rugulosin.</title>
        <authorList>
            <consortium name="DOE Joint Genome Institute"/>
            <person name="Walker A.K."/>
            <person name="Frasz S.L."/>
            <person name="Seifert K.A."/>
            <person name="Miller J.D."/>
            <person name="Mondo S.J."/>
            <person name="Labutti K."/>
            <person name="Lipzen A."/>
            <person name="Dockter R."/>
            <person name="Kennedy M."/>
            <person name="Grigoriev I.V."/>
            <person name="Spatafora J.W."/>
        </authorList>
    </citation>
    <scope>NUCLEOTIDE SEQUENCE [LARGE SCALE GENOMIC DNA]</scope>
    <source>
        <strain evidence="3 4">CBS 120377</strain>
    </source>
</reference>
<gene>
    <name evidence="3" type="ORF">LY89DRAFT_601023</name>
</gene>
<dbReference type="KEGG" id="psco:LY89DRAFT_601023"/>
<dbReference type="InterPro" id="IPR008754">
    <property type="entry name" value="Peptidase_M43"/>
</dbReference>
<evidence type="ECO:0000259" key="2">
    <source>
        <dbReference type="Pfam" id="PF05572"/>
    </source>
</evidence>
<sequence length="200" mass="22317">MVGLDGYCPRWAPGSVIRWAAWRQGFKTDEDAMYAANHLNIAAEKWNSLDIGVTFEWVPLAKDATFVLCHGGSNGTTLAQAFFPGPEDLSYLLVFNAAFSLKGWKENMWKIFTHELGHVLGLRHEFAMDINPKTGEVHERQTAVKLGPRNESSVMTYGRKPPEIQQSDIDSTKAFYALVDDAEGNPPKIGLAEVRDFTPM</sequence>
<protein>
    <submittedName>
        <fullName evidence="3">Zincin</fullName>
    </submittedName>
</protein>
<dbReference type="AlphaFoldDB" id="A0A132B662"/>
<dbReference type="GeneID" id="28819904"/>
<feature type="domain" description="Peptidase M43 pregnancy-associated plasma-A" evidence="2">
    <location>
        <begin position="88"/>
        <end position="135"/>
    </location>
</feature>
<comment type="similarity">
    <text evidence="1">Belongs to the peptidase M43B family.</text>
</comment>
<dbReference type="InParanoid" id="A0A132B662"/>
<dbReference type="EMBL" id="KQ947438">
    <property type="protein sequence ID" value="KUJ07743.1"/>
    <property type="molecule type" value="Genomic_DNA"/>
</dbReference>
<dbReference type="RefSeq" id="XP_018062098.1">
    <property type="nucleotide sequence ID" value="XM_018210178.1"/>
</dbReference>
<dbReference type="OrthoDB" id="406838at2759"/>